<protein>
    <submittedName>
        <fullName evidence="1">Uncharacterized protein</fullName>
    </submittedName>
</protein>
<name>A0A516SHP7_9NEIS</name>
<accession>A0A516SHP7</accession>
<proteinExistence type="predicted"/>
<organism evidence="1 2">
    <name type="scientific">Chitinimonas arctica</name>
    <dbReference type="NCBI Taxonomy" id="2594795"/>
    <lineage>
        <taxon>Bacteria</taxon>
        <taxon>Pseudomonadati</taxon>
        <taxon>Pseudomonadota</taxon>
        <taxon>Betaproteobacteria</taxon>
        <taxon>Neisseriales</taxon>
        <taxon>Chitinibacteraceae</taxon>
        <taxon>Chitinimonas</taxon>
    </lineage>
</organism>
<dbReference type="OrthoDB" id="6904624at2"/>
<reference evidence="2" key="1">
    <citation type="submission" date="2019-07" db="EMBL/GenBank/DDBJ databases">
        <title>Chitinimonas sp. nov., isolated from Ny-Alesund, arctica soil.</title>
        <authorList>
            <person name="Xu Q."/>
            <person name="Peng F."/>
        </authorList>
    </citation>
    <scope>NUCLEOTIDE SEQUENCE [LARGE SCALE GENOMIC DNA]</scope>
    <source>
        <strain evidence="2">R3-44</strain>
    </source>
</reference>
<dbReference type="KEGG" id="cari:FNU76_15695"/>
<dbReference type="EMBL" id="CP041730">
    <property type="protein sequence ID" value="QDQ27676.1"/>
    <property type="molecule type" value="Genomic_DNA"/>
</dbReference>
<evidence type="ECO:0000313" key="1">
    <source>
        <dbReference type="EMBL" id="QDQ27676.1"/>
    </source>
</evidence>
<gene>
    <name evidence="1" type="ORF">FNU76_15695</name>
</gene>
<keyword evidence="2" id="KW-1185">Reference proteome</keyword>
<evidence type="ECO:0000313" key="2">
    <source>
        <dbReference type="Proteomes" id="UP000317550"/>
    </source>
</evidence>
<dbReference type="Proteomes" id="UP000317550">
    <property type="component" value="Chromosome"/>
</dbReference>
<sequence>MIGTPKTNTLQTSVISGVVHEGLSVTLRDGRKGRLAIVDEDGQIVEAGPAVAREAWNVTVSAYKNFMIGLGHIRIYSSPTGRSMPSGSVASTS</sequence>
<dbReference type="AlphaFoldDB" id="A0A516SHP7"/>